<evidence type="ECO:0000259" key="2">
    <source>
        <dbReference type="Pfam" id="PF13649"/>
    </source>
</evidence>
<dbReference type="InterPro" id="IPR041698">
    <property type="entry name" value="Methyltransf_25"/>
</dbReference>
<dbReference type="GO" id="GO:0032259">
    <property type="term" value="P:methylation"/>
    <property type="evidence" value="ECO:0007669"/>
    <property type="project" value="UniProtKB-KW"/>
</dbReference>
<organism evidence="3 4">
    <name type="scientific">Paenibacillus phyllosphaerae</name>
    <dbReference type="NCBI Taxonomy" id="274593"/>
    <lineage>
        <taxon>Bacteria</taxon>
        <taxon>Bacillati</taxon>
        <taxon>Bacillota</taxon>
        <taxon>Bacilli</taxon>
        <taxon>Bacillales</taxon>
        <taxon>Paenibacillaceae</taxon>
        <taxon>Paenibacillus</taxon>
    </lineage>
</organism>
<dbReference type="AlphaFoldDB" id="A0A7W5B459"/>
<proteinExistence type="predicted"/>
<comment type="caution">
    <text evidence="3">The sequence shown here is derived from an EMBL/GenBank/DDBJ whole genome shotgun (WGS) entry which is preliminary data.</text>
</comment>
<accession>A0A7W5B459</accession>
<dbReference type="RefSeq" id="WP_183603978.1">
    <property type="nucleotide sequence ID" value="NZ_JACHXK010000023.1"/>
</dbReference>
<dbReference type="Proteomes" id="UP000570361">
    <property type="component" value="Unassembled WGS sequence"/>
</dbReference>
<dbReference type="EC" id="2.1.1.-" evidence="3"/>
<dbReference type="Pfam" id="PF13649">
    <property type="entry name" value="Methyltransf_25"/>
    <property type="match status" value="1"/>
</dbReference>
<keyword evidence="4" id="KW-1185">Reference proteome</keyword>
<evidence type="ECO:0000313" key="3">
    <source>
        <dbReference type="EMBL" id="MBB3113912.1"/>
    </source>
</evidence>
<dbReference type="InterPro" id="IPR029063">
    <property type="entry name" value="SAM-dependent_MTases_sf"/>
</dbReference>
<evidence type="ECO:0000313" key="4">
    <source>
        <dbReference type="Proteomes" id="UP000570361"/>
    </source>
</evidence>
<keyword evidence="1 3" id="KW-0808">Transferase</keyword>
<protein>
    <submittedName>
        <fullName evidence="3">tRNA (Cmo5U34)-methyltransferase</fullName>
        <ecNumber evidence="3">2.1.1.-</ecNumber>
    </submittedName>
</protein>
<dbReference type="EMBL" id="JACHXK010000023">
    <property type="protein sequence ID" value="MBB3113912.1"/>
    <property type="molecule type" value="Genomic_DNA"/>
</dbReference>
<name>A0A7W5B459_9BACL</name>
<keyword evidence="3" id="KW-0489">Methyltransferase</keyword>
<sequence length="224" mass="25241">MNPYVKQQFDQVAKEYDQQRRGLIPCFDDFYGIAASWVHATAQEPRILDLGAGTGLFSAFVQQKYPQGQFTLMDLSEAMLDQAGIRFGDHPNVKRIVADYTAFPTTEPYDAIISSLSIHHLTHEAKQALFRHIFAALKDGGVFVNADQAAGPSAFFDEKYRQLWLQEIGRSGLPQAAIDASIERRKLDINATVSDQLAWLREADFSEVDCVYKHYDFAVFVAIK</sequence>
<dbReference type="Gene3D" id="3.40.50.150">
    <property type="entry name" value="Vaccinia Virus protein VP39"/>
    <property type="match status" value="1"/>
</dbReference>
<dbReference type="SUPFAM" id="SSF53335">
    <property type="entry name" value="S-adenosyl-L-methionine-dependent methyltransferases"/>
    <property type="match status" value="1"/>
</dbReference>
<feature type="domain" description="Methyltransferase" evidence="2">
    <location>
        <begin position="47"/>
        <end position="141"/>
    </location>
</feature>
<dbReference type="PANTHER" id="PTHR43861">
    <property type="entry name" value="TRANS-ACONITATE 2-METHYLTRANSFERASE-RELATED"/>
    <property type="match status" value="1"/>
</dbReference>
<dbReference type="Gene3D" id="6.10.140.280">
    <property type="match status" value="1"/>
</dbReference>
<gene>
    <name evidence="3" type="ORF">FHS18_006027</name>
</gene>
<dbReference type="CDD" id="cd02440">
    <property type="entry name" value="AdoMet_MTases"/>
    <property type="match status" value="1"/>
</dbReference>
<reference evidence="3 4" key="1">
    <citation type="submission" date="2020-08" db="EMBL/GenBank/DDBJ databases">
        <title>Genomic Encyclopedia of Type Strains, Phase III (KMG-III): the genomes of soil and plant-associated and newly described type strains.</title>
        <authorList>
            <person name="Whitman W."/>
        </authorList>
    </citation>
    <scope>NUCLEOTIDE SEQUENCE [LARGE SCALE GENOMIC DNA]</scope>
    <source>
        <strain evidence="3 4">CECT 5862</strain>
    </source>
</reference>
<evidence type="ECO:0000256" key="1">
    <source>
        <dbReference type="ARBA" id="ARBA00022679"/>
    </source>
</evidence>
<dbReference type="GO" id="GO:0008168">
    <property type="term" value="F:methyltransferase activity"/>
    <property type="evidence" value="ECO:0007669"/>
    <property type="project" value="UniProtKB-KW"/>
</dbReference>